<sequence>MNGNTDRLMLLHAPHLTAPHAFTTRAGGVSVGAYAGLNLDDREDDPAAVQANRAALAGALGFPADAFARLTQVHGTDVVTVQESGHWTGDALVTATPGVLLAIGTADCYPLLLEDPAAGVVGAAHAGWKGTAGRIGAATVAAMTRLGARPERIRAAVGPGICGERYEVGADVARQFREAGLGAFVLDVQGRVHLDLAGANRAALLESGIPEANLWVSGRCSTEEDFYSYRRDAGRTGRMWAVIGLPVPGRAGENA</sequence>
<dbReference type="PANTHER" id="PTHR30616:SF2">
    <property type="entry name" value="PURINE NUCLEOSIDE PHOSPHORYLASE LACC1"/>
    <property type="match status" value="1"/>
</dbReference>
<dbReference type="Proteomes" id="UP001597475">
    <property type="component" value="Unassembled WGS sequence"/>
</dbReference>
<evidence type="ECO:0000256" key="1">
    <source>
        <dbReference type="ARBA" id="ARBA00000553"/>
    </source>
</evidence>
<comment type="catalytic activity">
    <reaction evidence="1">
        <text>inosine + phosphate = alpha-D-ribose 1-phosphate + hypoxanthine</text>
        <dbReference type="Rhea" id="RHEA:27646"/>
        <dbReference type="ChEBI" id="CHEBI:17368"/>
        <dbReference type="ChEBI" id="CHEBI:17596"/>
        <dbReference type="ChEBI" id="CHEBI:43474"/>
        <dbReference type="ChEBI" id="CHEBI:57720"/>
        <dbReference type="EC" id="2.4.2.1"/>
    </reaction>
    <physiologicalReaction direction="left-to-right" evidence="1">
        <dbReference type="Rhea" id="RHEA:27647"/>
    </physiologicalReaction>
</comment>
<dbReference type="RefSeq" id="WP_386843236.1">
    <property type="nucleotide sequence ID" value="NZ_JBHUMK010000013.1"/>
</dbReference>
<evidence type="ECO:0000256" key="10">
    <source>
        <dbReference type="RuleBase" id="RU361274"/>
    </source>
</evidence>
<reference evidence="12" key="1">
    <citation type="journal article" date="2019" name="Int. J. Syst. Evol. Microbiol.">
        <title>The Global Catalogue of Microorganisms (GCM) 10K type strain sequencing project: providing services to taxonomists for standard genome sequencing and annotation.</title>
        <authorList>
            <consortium name="The Broad Institute Genomics Platform"/>
            <consortium name="The Broad Institute Genome Sequencing Center for Infectious Disease"/>
            <person name="Wu L."/>
            <person name="Ma J."/>
        </authorList>
    </citation>
    <scope>NUCLEOTIDE SEQUENCE [LARGE SCALE GENOMIC DNA]</scope>
    <source>
        <strain evidence="12">KCTC 33842</strain>
    </source>
</reference>
<comment type="catalytic activity">
    <reaction evidence="8">
        <text>adenosine + phosphate = alpha-D-ribose 1-phosphate + adenine</text>
        <dbReference type="Rhea" id="RHEA:27642"/>
        <dbReference type="ChEBI" id="CHEBI:16335"/>
        <dbReference type="ChEBI" id="CHEBI:16708"/>
        <dbReference type="ChEBI" id="CHEBI:43474"/>
        <dbReference type="ChEBI" id="CHEBI:57720"/>
        <dbReference type="EC" id="2.4.2.1"/>
    </reaction>
    <physiologicalReaction direction="left-to-right" evidence="8">
        <dbReference type="Rhea" id="RHEA:27643"/>
    </physiologicalReaction>
</comment>
<keyword evidence="12" id="KW-1185">Reference proteome</keyword>
<keyword evidence="4" id="KW-0479">Metal-binding</keyword>
<comment type="similarity">
    <text evidence="2 10">Belongs to the purine nucleoside phosphorylase YfiH/LACC1 family.</text>
</comment>
<evidence type="ECO:0000256" key="3">
    <source>
        <dbReference type="ARBA" id="ARBA00022679"/>
    </source>
</evidence>
<dbReference type="SUPFAM" id="SSF64438">
    <property type="entry name" value="CNF1/YfiH-like putative cysteine hydrolases"/>
    <property type="match status" value="1"/>
</dbReference>
<evidence type="ECO:0000256" key="9">
    <source>
        <dbReference type="ARBA" id="ARBA00049893"/>
    </source>
</evidence>
<dbReference type="InterPro" id="IPR003730">
    <property type="entry name" value="Cu_polyphenol_OxRdtase"/>
</dbReference>
<evidence type="ECO:0000313" key="11">
    <source>
        <dbReference type="EMBL" id="MFD2608586.1"/>
    </source>
</evidence>
<proteinExistence type="inferred from homology"/>
<dbReference type="NCBIfam" id="TIGR00726">
    <property type="entry name" value="peptidoglycan editing factor PgeF"/>
    <property type="match status" value="1"/>
</dbReference>
<dbReference type="Gene3D" id="3.60.140.10">
    <property type="entry name" value="CNF1/YfiH-like putative cysteine hydrolases"/>
    <property type="match status" value="1"/>
</dbReference>
<dbReference type="InterPro" id="IPR038371">
    <property type="entry name" value="Cu_polyphenol_OxRdtase_sf"/>
</dbReference>
<evidence type="ECO:0000256" key="5">
    <source>
        <dbReference type="ARBA" id="ARBA00022801"/>
    </source>
</evidence>
<evidence type="ECO:0000256" key="6">
    <source>
        <dbReference type="ARBA" id="ARBA00022833"/>
    </source>
</evidence>
<evidence type="ECO:0000256" key="4">
    <source>
        <dbReference type="ARBA" id="ARBA00022723"/>
    </source>
</evidence>
<evidence type="ECO:0000313" key="12">
    <source>
        <dbReference type="Proteomes" id="UP001597475"/>
    </source>
</evidence>
<name>A0ABW5NZV6_9DEIO</name>
<dbReference type="Pfam" id="PF02578">
    <property type="entry name" value="Cu-oxidase_4"/>
    <property type="match status" value="1"/>
</dbReference>
<evidence type="ECO:0000256" key="2">
    <source>
        <dbReference type="ARBA" id="ARBA00007353"/>
    </source>
</evidence>
<comment type="catalytic activity">
    <reaction evidence="9">
        <text>S-methyl-5'-thioadenosine + phosphate = 5-(methylsulfanyl)-alpha-D-ribose 1-phosphate + adenine</text>
        <dbReference type="Rhea" id="RHEA:11852"/>
        <dbReference type="ChEBI" id="CHEBI:16708"/>
        <dbReference type="ChEBI" id="CHEBI:17509"/>
        <dbReference type="ChEBI" id="CHEBI:43474"/>
        <dbReference type="ChEBI" id="CHEBI:58533"/>
        <dbReference type="EC" id="2.4.2.28"/>
    </reaction>
    <physiologicalReaction direction="left-to-right" evidence="9">
        <dbReference type="Rhea" id="RHEA:11853"/>
    </physiologicalReaction>
</comment>
<dbReference type="InterPro" id="IPR011324">
    <property type="entry name" value="Cytotoxic_necrot_fac-like_cat"/>
</dbReference>
<keyword evidence="5" id="KW-0378">Hydrolase</keyword>
<comment type="catalytic activity">
    <reaction evidence="7">
        <text>adenosine + H2O + H(+) = inosine + NH4(+)</text>
        <dbReference type="Rhea" id="RHEA:24408"/>
        <dbReference type="ChEBI" id="CHEBI:15377"/>
        <dbReference type="ChEBI" id="CHEBI:15378"/>
        <dbReference type="ChEBI" id="CHEBI:16335"/>
        <dbReference type="ChEBI" id="CHEBI:17596"/>
        <dbReference type="ChEBI" id="CHEBI:28938"/>
        <dbReference type="EC" id="3.5.4.4"/>
    </reaction>
    <physiologicalReaction direction="left-to-right" evidence="7">
        <dbReference type="Rhea" id="RHEA:24409"/>
    </physiologicalReaction>
</comment>
<dbReference type="PANTHER" id="PTHR30616">
    <property type="entry name" value="UNCHARACTERIZED PROTEIN YFIH"/>
    <property type="match status" value="1"/>
</dbReference>
<keyword evidence="6" id="KW-0862">Zinc</keyword>
<evidence type="ECO:0000256" key="8">
    <source>
        <dbReference type="ARBA" id="ARBA00048968"/>
    </source>
</evidence>
<comment type="caution">
    <text evidence="11">The sequence shown here is derived from an EMBL/GenBank/DDBJ whole genome shotgun (WGS) entry which is preliminary data.</text>
</comment>
<dbReference type="EMBL" id="JBHUMK010000013">
    <property type="protein sequence ID" value="MFD2608586.1"/>
    <property type="molecule type" value="Genomic_DNA"/>
</dbReference>
<gene>
    <name evidence="11" type="primary">pgeF</name>
    <name evidence="11" type="ORF">ACFSR9_03905</name>
</gene>
<organism evidence="11 12">
    <name type="scientific">Deinococcus taklimakanensis</name>
    <dbReference type="NCBI Taxonomy" id="536443"/>
    <lineage>
        <taxon>Bacteria</taxon>
        <taxon>Thermotogati</taxon>
        <taxon>Deinococcota</taxon>
        <taxon>Deinococci</taxon>
        <taxon>Deinococcales</taxon>
        <taxon>Deinococcaceae</taxon>
        <taxon>Deinococcus</taxon>
    </lineage>
</organism>
<accession>A0ABW5NZV6</accession>
<dbReference type="CDD" id="cd16833">
    <property type="entry name" value="YfiH"/>
    <property type="match status" value="1"/>
</dbReference>
<keyword evidence="3" id="KW-0808">Transferase</keyword>
<protein>
    <recommendedName>
        <fullName evidence="10">Purine nucleoside phosphorylase</fullName>
    </recommendedName>
</protein>
<evidence type="ECO:0000256" key="7">
    <source>
        <dbReference type="ARBA" id="ARBA00047989"/>
    </source>
</evidence>